<evidence type="ECO:0000313" key="1">
    <source>
        <dbReference type="EMBL" id="JAE17822.1"/>
    </source>
</evidence>
<protein>
    <submittedName>
        <fullName evidence="1">Pco085865</fullName>
    </submittedName>
</protein>
<dbReference type="AlphaFoldDB" id="A0A0A9FZX7"/>
<proteinExistence type="predicted"/>
<name>A0A0A9FZX7_ARUDO</name>
<reference evidence="1" key="1">
    <citation type="submission" date="2014-09" db="EMBL/GenBank/DDBJ databases">
        <authorList>
            <person name="Magalhaes I.L.F."/>
            <person name="Oliveira U."/>
            <person name="Santos F.R."/>
            <person name="Vidigal T.H.D.A."/>
            <person name="Brescovit A.D."/>
            <person name="Santos A.J."/>
        </authorList>
    </citation>
    <scope>NUCLEOTIDE SEQUENCE</scope>
    <source>
        <tissue evidence="1">Shoot tissue taken approximately 20 cm above the soil surface</tissue>
    </source>
</reference>
<accession>A0A0A9FZX7</accession>
<reference evidence="1" key="2">
    <citation type="journal article" date="2015" name="Data Brief">
        <title>Shoot transcriptome of the giant reed, Arundo donax.</title>
        <authorList>
            <person name="Barrero R.A."/>
            <person name="Guerrero F.D."/>
            <person name="Moolhuijzen P."/>
            <person name="Goolsby J.A."/>
            <person name="Tidwell J."/>
            <person name="Bellgard S.E."/>
            <person name="Bellgard M.I."/>
        </authorList>
    </citation>
    <scope>NUCLEOTIDE SEQUENCE</scope>
    <source>
        <tissue evidence="1">Shoot tissue taken approximately 20 cm above the soil surface</tissue>
    </source>
</reference>
<sequence>MSYCLYQLNITVSVPELLRCFRCQNLVCLLDTEPVKKKFKFLHHKTCICQSITNMLALSLWVCNYVKVYQPGLVVSRLHCW</sequence>
<dbReference type="EMBL" id="GBRH01180074">
    <property type="protein sequence ID" value="JAE17822.1"/>
    <property type="molecule type" value="Transcribed_RNA"/>
</dbReference>
<organism evidence="1">
    <name type="scientific">Arundo donax</name>
    <name type="common">Giant reed</name>
    <name type="synonym">Donax arundinaceus</name>
    <dbReference type="NCBI Taxonomy" id="35708"/>
    <lineage>
        <taxon>Eukaryota</taxon>
        <taxon>Viridiplantae</taxon>
        <taxon>Streptophyta</taxon>
        <taxon>Embryophyta</taxon>
        <taxon>Tracheophyta</taxon>
        <taxon>Spermatophyta</taxon>
        <taxon>Magnoliopsida</taxon>
        <taxon>Liliopsida</taxon>
        <taxon>Poales</taxon>
        <taxon>Poaceae</taxon>
        <taxon>PACMAD clade</taxon>
        <taxon>Arundinoideae</taxon>
        <taxon>Arundineae</taxon>
        <taxon>Arundo</taxon>
    </lineage>
</organism>